<dbReference type="PANTHER" id="PTHR30146:SF24">
    <property type="entry name" value="XYLOSE OPERON REGULATORY PROTEIN"/>
    <property type="match status" value="1"/>
</dbReference>
<dbReference type="InterPro" id="IPR018060">
    <property type="entry name" value="HTH_AraC"/>
</dbReference>
<dbReference type="SUPFAM" id="SSF46689">
    <property type="entry name" value="Homeodomain-like"/>
    <property type="match status" value="2"/>
</dbReference>
<dbReference type="CDD" id="cd01543">
    <property type="entry name" value="PBP1_XylR"/>
    <property type="match status" value="1"/>
</dbReference>
<dbReference type="SUPFAM" id="SSF53822">
    <property type="entry name" value="Periplasmic binding protein-like I"/>
    <property type="match status" value="1"/>
</dbReference>
<reference evidence="5 6" key="1">
    <citation type="submission" date="2020-08" db="EMBL/GenBank/DDBJ databases">
        <title>Genomic Encyclopedia of Type Strains, Phase IV (KMG-IV): sequencing the most valuable type-strain genomes for metagenomic binning, comparative biology and taxonomic classification.</title>
        <authorList>
            <person name="Goeker M."/>
        </authorList>
    </citation>
    <scope>NUCLEOTIDE SEQUENCE [LARGE SCALE GENOMIC DNA]</scope>
    <source>
        <strain evidence="5 6">DSM 104969</strain>
    </source>
</reference>
<evidence type="ECO:0000313" key="6">
    <source>
        <dbReference type="Proteomes" id="UP000555103"/>
    </source>
</evidence>
<dbReference type="RefSeq" id="WP_183305862.1">
    <property type="nucleotide sequence ID" value="NZ_JACIEP010000002.1"/>
</dbReference>
<accession>A0A840CQU5</accession>
<gene>
    <name evidence="5" type="ORF">GGR21_000819</name>
</gene>
<proteinExistence type="predicted"/>
<sequence>MLKILVLTDFSSGYSRRLLEGIIRYSREVGPWSFLRMPLYYQMMYGETGVVNFAKKWKANAIIAQLRDVNLELFRELDIPIIVQNYRERNKYISNLTGDYYETGVMAADFFIAKGYKNFAYYGYKNAIWSRERGLGYKEKIENLGYECKILENKNPDNKEWLYNTEYTGKWLQSLPKPTALFACDDYYALQISETCNIFNISIPDEVAILGCDNDSLLCNLSTPTLSSIVLDVENGGYQAAKLLDQYIRNEIDEAFNIVVKPLYIENRSSTDKYAVSDPHIRFILDYINNNYNNKISVNDLVDLVPLSRRVLEKKFKDLIGTSIYQCVLDHRINHFIKLLLTTDLHLPDAAIQAGFDDYKNVSRIFRKYKSISPAEYRKLYKKEESSGLLTDIPEKL</sequence>
<dbReference type="Pfam" id="PF12833">
    <property type="entry name" value="HTH_18"/>
    <property type="match status" value="1"/>
</dbReference>
<dbReference type="InterPro" id="IPR009057">
    <property type="entry name" value="Homeodomain-like_sf"/>
</dbReference>
<comment type="caution">
    <text evidence="5">The sequence shown here is derived from an EMBL/GenBank/DDBJ whole genome shotgun (WGS) entry which is preliminary data.</text>
</comment>
<dbReference type="InterPro" id="IPR046335">
    <property type="entry name" value="LacI/GalR-like_sensor"/>
</dbReference>
<dbReference type="PANTHER" id="PTHR30146">
    <property type="entry name" value="LACI-RELATED TRANSCRIPTIONAL REPRESSOR"/>
    <property type="match status" value="1"/>
</dbReference>
<evidence type="ECO:0000256" key="2">
    <source>
        <dbReference type="ARBA" id="ARBA00023125"/>
    </source>
</evidence>
<evidence type="ECO:0000256" key="1">
    <source>
        <dbReference type="ARBA" id="ARBA00023015"/>
    </source>
</evidence>
<dbReference type="PROSITE" id="PS01124">
    <property type="entry name" value="HTH_ARAC_FAMILY_2"/>
    <property type="match status" value="1"/>
</dbReference>
<organism evidence="5 6">
    <name type="scientific">Dysgonomonas hofstadii</name>
    <dbReference type="NCBI Taxonomy" id="637886"/>
    <lineage>
        <taxon>Bacteria</taxon>
        <taxon>Pseudomonadati</taxon>
        <taxon>Bacteroidota</taxon>
        <taxon>Bacteroidia</taxon>
        <taxon>Bacteroidales</taxon>
        <taxon>Dysgonomonadaceae</taxon>
        <taxon>Dysgonomonas</taxon>
    </lineage>
</organism>
<dbReference type="EMBL" id="JACIEP010000002">
    <property type="protein sequence ID" value="MBB4034932.1"/>
    <property type="molecule type" value="Genomic_DNA"/>
</dbReference>
<name>A0A840CQU5_9BACT</name>
<feature type="domain" description="HTH araC/xylS-type" evidence="4">
    <location>
        <begin position="282"/>
        <end position="380"/>
    </location>
</feature>
<dbReference type="Gene3D" id="3.40.50.2300">
    <property type="match status" value="2"/>
</dbReference>
<dbReference type="InterPro" id="IPR028082">
    <property type="entry name" value="Peripla_BP_I"/>
</dbReference>
<dbReference type="GO" id="GO:0003700">
    <property type="term" value="F:DNA-binding transcription factor activity"/>
    <property type="evidence" value="ECO:0007669"/>
    <property type="project" value="InterPro"/>
</dbReference>
<dbReference type="Pfam" id="PF13377">
    <property type="entry name" value="Peripla_BP_3"/>
    <property type="match status" value="1"/>
</dbReference>
<evidence type="ECO:0000256" key="3">
    <source>
        <dbReference type="ARBA" id="ARBA00023163"/>
    </source>
</evidence>
<protein>
    <submittedName>
        <fullName evidence="5">LacI family transcriptional regulator</fullName>
    </submittedName>
</protein>
<evidence type="ECO:0000259" key="4">
    <source>
        <dbReference type="PROSITE" id="PS01124"/>
    </source>
</evidence>
<keyword evidence="3" id="KW-0804">Transcription</keyword>
<keyword evidence="6" id="KW-1185">Reference proteome</keyword>
<dbReference type="SMART" id="SM00342">
    <property type="entry name" value="HTH_ARAC"/>
    <property type="match status" value="1"/>
</dbReference>
<keyword evidence="1" id="KW-0805">Transcription regulation</keyword>
<evidence type="ECO:0000313" key="5">
    <source>
        <dbReference type="EMBL" id="MBB4034932.1"/>
    </source>
</evidence>
<dbReference type="Proteomes" id="UP000555103">
    <property type="component" value="Unassembled WGS sequence"/>
</dbReference>
<keyword evidence="2" id="KW-0238">DNA-binding</keyword>
<dbReference type="AlphaFoldDB" id="A0A840CQU5"/>
<dbReference type="Gene3D" id="1.10.10.60">
    <property type="entry name" value="Homeodomain-like"/>
    <property type="match status" value="2"/>
</dbReference>
<dbReference type="GO" id="GO:0000976">
    <property type="term" value="F:transcription cis-regulatory region binding"/>
    <property type="evidence" value="ECO:0007669"/>
    <property type="project" value="TreeGrafter"/>
</dbReference>